<evidence type="ECO:0000259" key="5">
    <source>
        <dbReference type="Pfam" id="PF02770"/>
    </source>
</evidence>
<comment type="cofactor">
    <cofactor evidence="1">
        <name>FAD</name>
        <dbReference type="ChEBI" id="CHEBI:57692"/>
    </cofactor>
</comment>
<dbReference type="Pfam" id="PF02770">
    <property type="entry name" value="Acyl-CoA_dh_M"/>
    <property type="match status" value="1"/>
</dbReference>
<feature type="domain" description="Acyl-CoA oxidase/dehydrogenase middle" evidence="5">
    <location>
        <begin position="125"/>
        <end position="219"/>
    </location>
</feature>
<dbReference type="Pfam" id="PF02771">
    <property type="entry name" value="Acyl-CoA_dh_N"/>
    <property type="match status" value="1"/>
</dbReference>
<organism evidence="7">
    <name type="scientific">marine sediment metagenome</name>
    <dbReference type="NCBI Taxonomy" id="412755"/>
    <lineage>
        <taxon>unclassified sequences</taxon>
        <taxon>metagenomes</taxon>
        <taxon>ecological metagenomes</taxon>
    </lineage>
</organism>
<evidence type="ECO:0000259" key="6">
    <source>
        <dbReference type="Pfam" id="PF02771"/>
    </source>
</evidence>
<dbReference type="SUPFAM" id="SSF56645">
    <property type="entry name" value="Acyl-CoA dehydrogenase NM domain-like"/>
    <property type="match status" value="1"/>
</dbReference>
<keyword evidence="2" id="KW-0285">Flavoprotein</keyword>
<dbReference type="PANTHER" id="PTHR43292:SF3">
    <property type="entry name" value="ACYL-COA DEHYDROGENASE FADE29"/>
    <property type="match status" value="1"/>
</dbReference>
<gene>
    <name evidence="7" type="ORF">LCGC14_2850550</name>
</gene>
<evidence type="ECO:0008006" key="8">
    <source>
        <dbReference type="Google" id="ProtNLM"/>
    </source>
</evidence>
<dbReference type="PANTHER" id="PTHR43292">
    <property type="entry name" value="ACYL-COA DEHYDROGENASE"/>
    <property type="match status" value="1"/>
</dbReference>
<dbReference type="GO" id="GO:0016627">
    <property type="term" value="F:oxidoreductase activity, acting on the CH-CH group of donors"/>
    <property type="evidence" value="ECO:0007669"/>
    <property type="project" value="InterPro"/>
</dbReference>
<reference evidence="7" key="1">
    <citation type="journal article" date="2015" name="Nature">
        <title>Complex archaea that bridge the gap between prokaryotes and eukaryotes.</title>
        <authorList>
            <person name="Spang A."/>
            <person name="Saw J.H."/>
            <person name="Jorgensen S.L."/>
            <person name="Zaremba-Niedzwiedzka K."/>
            <person name="Martijn J."/>
            <person name="Lind A.E."/>
            <person name="van Eijk R."/>
            <person name="Schleper C."/>
            <person name="Guy L."/>
            <person name="Ettema T.J."/>
        </authorList>
    </citation>
    <scope>NUCLEOTIDE SEQUENCE</scope>
</reference>
<dbReference type="EMBL" id="LAZR01054812">
    <property type="protein sequence ID" value="KKK77740.1"/>
    <property type="molecule type" value="Genomic_DNA"/>
</dbReference>
<comment type="caution">
    <text evidence="7">The sequence shown here is derived from an EMBL/GenBank/DDBJ whole genome shotgun (WGS) entry which is preliminary data.</text>
</comment>
<evidence type="ECO:0000256" key="3">
    <source>
        <dbReference type="ARBA" id="ARBA00022827"/>
    </source>
</evidence>
<name>A0A0F8YV95_9ZZZZ</name>
<keyword evidence="4" id="KW-0560">Oxidoreductase</keyword>
<protein>
    <recommendedName>
        <fullName evidence="8">Acyl-CoA dehydrogenase</fullName>
    </recommendedName>
</protein>
<dbReference type="InterPro" id="IPR006091">
    <property type="entry name" value="Acyl-CoA_Oxase/DH_mid-dom"/>
</dbReference>
<accession>A0A0F8YV95</accession>
<dbReference type="InterPro" id="IPR052161">
    <property type="entry name" value="Mycobact_Acyl-CoA_DH"/>
</dbReference>
<proteinExistence type="predicted"/>
<dbReference type="GO" id="GO:0005886">
    <property type="term" value="C:plasma membrane"/>
    <property type="evidence" value="ECO:0007669"/>
    <property type="project" value="TreeGrafter"/>
</dbReference>
<dbReference type="Gene3D" id="2.40.110.10">
    <property type="entry name" value="Butyryl-CoA Dehydrogenase, subunit A, domain 2"/>
    <property type="match status" value="1"/>
</dbReference>
<feature type="domain" description="Acyl-CoA dehydrogenase/oxidase N-terminal" evidence="6">
    <location>
        <begin position="6"/>
        <end position="121"/>
    </location>
</feature>
<evidence type="ECO:0000256" key="1">
    <source>
        <dbReference type="ARBA" id="ARBA00001974"/>
    </source>
</evidence>
<keyword evidence="3" id="KW-0274">FAD</keyword>
<evidence type="ECO:0000256" key="2">
    <source>
        <dbReference type="ARBA" id="ARBA00022630"/>
    </source>
</evidence>
<dbReference type="GO" id="GO:0050660">
    <property type="term" value="F:flavin adenine dinucleotide binding"/>
    <property type="evidence" value="ECO:0007669"/>
    <property type="project" value="InterPro"/>
</dbReference>
<evidence type="ECO:0000256" key="4">
    <source>
        <dbReference type="ARBA" id="ARBA00023002"/>
    </source>
</evidence>
<dbReference type="FunFam" id="2.40.110.10:FF:000011">
    <property type="entry name" value="Acyl-CoA dehydrogenase FadE34"/>
    <property type="match status" value="1"/>
</dbReference>
<dbReference type="InterPro" id="IPR037069">
    <property type="entry name" value="AcylCoA_DH/ox_N_sf"/>
</dbReference>
<dbReference type="InterPro" id="IPR013786">
    <property type="entry name" value="AcylCoA_DH/ox_N"/>
</dbReference>
<dbReference type="InterPro" id="IPR009100">
    <property type="entry name" value="AcylCoA_DH/oxidase_NM_dom_sf"/>
</dbReference>
<evidence type="ECO:0000313" key="7">
    <source>
        <dbReference type="EMBL" id="KKK77740.1"/>
    </source>
</evidence>
<dbReference type="AlphaFoldDB" id="A0A0F8YV95"/>
<dbReference type="InterPro" id="IPR046373">
    <property type="entry name" value="Acyl-CoA_Oxase/DH_mid-dom_sf"/>
</dbReference>
<sequence>MDYRFTPEEEAFRQEVRTFLRAELPESWDYDPFELHDEQWEFARDFTKKLGAKRWLAPAWPEEYGGLGLDFMKQVVMAEEMAYHRAPNTSLIGVTYAGPTVIVYGSDEQKKQFLPGITSGEIVWCQGYSEPDAGSDLASLQMTAVKDGDDYVLNGTKIWSSNAHKANWCFLLARTDTEAPKHKGISYLITPMDAPGITVNPLVNMADEHNFNEIVFDNVRVPTKGLVGEENRGWYVGMTTLDFERSNISSAATHRRSFGQLLGRRYVQLIITRVGSDSVVSNIHQGLRDELATRFSLYPAPGKKPGCKGISLEDVVSNPSTD</sequence>
<dbReference type="Gene3D" id="1.10.540.10">
    <property type="entry name" value="Acyl-CoA dehydrogenase/oxidase, N-terminal domain"/>
    <property type="match status" value="1"/>
</dbReference>